<evidence type="ECO:0000256" key="9">
    <source>
        <dbReference type="ARBA" id="ARBA00023136"/>
    </source>
</evidence>
<feature type="domain" description="ABC-2 type transporter transmembrane" evidence="11">
    <location>
        <begin position="105"/>
        <end position="229"/>
    </location>
</feature>
<dbReference type="GO" id="GO:0043190">
    <property type="term" value="C:ATP-binding cassette (ABC) transporter complex"/>
    <property type="evidence" value="ECO:0007669"/>
    <property type="project" value="InterPro"/>
</dbReference>
<evidence type="ECO:0000313" key="12">
    <source>
        <dbReference type="EMBL" id="VUD71711.1"/>
    </source>
</evidence>
<evidence type="ECO:0000256" key="5">
    <source>
        <dbReference type="ARBA" id="ARBA00022597"/>
    </source>
</evidence>
<evidence type="ECO:0000256" key="8">
    <source>
        <dbReference type="ARBA" id="ARBA00023047"/>
    </source>
</evidence>
<name>A0A509EBX4_9HYPH</name>
<evidence type="ECO:0000313" key="13">
    <source>
        <dbReference type="Proteomes" id="UP000410984"/>
    </source>
</evidence>
<sequence>MYGSASLPTSAPKRGRMDAYLHVLHALILRDMRTRFGGSHWGYAVVVLWPVTHIFLLVLIYTFRHVPAPIGESRAIFFASGAVPVLCYQYISREVMKAVSQNRPLTYYPQVKLVDVIFARLLVEIVTGFLGLLTVFSILIAAGIDPRPEDSFVAVCGYLCAIMLGLGIGTINVAICAFIPAWQIGYILFNILMYLSSGVMFLPHFLPEQIYAILKYNPAVQIVEWVRLGYYPQMGVQVDYAYTVLFALTAFSIGMFLEKHVVRKMTG</sequence>
<keyword evidence="13" id="KW-1185">Reference proteome</keyword>
<evidence type="ECO:0000256" key="3">
    <source>
        <dbReference type="ARBA" id="ARBA00022448"/>
    </source>
</evidence>
<dbReference type="InterPro" id="IPR000412">
    <property type="entry name" value="ABC_2_transport"/>
</dbReference>
<dbReference type="OrthoDB" id="8479094at2"/>
<keyword evidence="9 10" id="KW-0472">Membrane</keyword>
<comment type="similarity">
    <text evidence="2">Belongs to the ABC-2 integral membrane protein family.</text>
</comment>
<evidence type="ECO:0000256" key="6">
    <source>
        <dbReference type="ARBA" id="ARBA00022692"/>
    </source>
</evidence>
<keyword evidence="7 10" id="KW-1133">Transmembrane helix</keyword>
<feature type="transmembrane region" description="Helical" evidence="10">
    <location>
        <begin position="113"/>
        <end position="140"/>
    </location>
</feature>
<dbReference type="Proteomes" id="UP000410984">
    <property type="component" value="Unassembled WGS sequence"/>
</dbReference>
<feature type="transmembrane region" description="Helical" evidence="10">
    <location>
        <begin position="41"/>
        <end position="63"/>
    </location>
</feature>
<dbReference type="EMBL" id="CABFPH010000027">
    <property type="protein sequence ID" value="VUD71711.1"/>
    <property type="molecule type" value="Genomic_DNA"/>
</dbReference>
<accession>A0A509EBX4</accession>
<dbReference type="GO" id="GO:0015774">
    <property type="term" value="P:polysaccharide transport"/>
    <property type="evidence" value="ECO:0007669"/>
    <property type="project" value="UniProtKB-KW"/>
</dbReference>
<gene>
    <name evidence="12" type="primary">kpsM</name>
    <name evidence="12" type="ORF">MET9862_02297</name>
</gene>
<reference evidence="12 13" key="1">
    <citation type="submission" date="2019-06" db="EMBL/GenBank/DDBJ databases">
        <authorList>
            <person name="Rodrigo-Torres L."/>
            <person name="Arahal R. D."/>
            <person name="Lucena T."/>
        </authorList>
    </citation>
    <scope>NUCLEOTIDE SEQUENCE [LARGE SCALE GENOMIC DNA]</scope>
    <source>
        <strain evidence="12 13">SB0023/3</strain>
    </source>
</reference>
<dbReference type="AlphaFoldDB" id="A0A509EBX4"/>
<keyword evidence="3" id="KW-0813">Transport</keyword>
<dbReference type="GO" id="GO:0015920">
    <property type="term" value="P:lipopolysaccharide transport"/>
    <property type="evidence" value="ECO:0007669"/>
    <property type="project" value="TreeGrafter"/>
</dbReference>
<keyword evidence="6 10" id="KW-0812">Transmembrane</keyword>
<evidence type="ECO:0000256" key="4">
    <source>
        <dbReference type="ARBA" id="ARBA00022475"/>
    </source>
</evidence>
<dbReference type="PANTHER" id="PTHR30413">
    <property type="entry name" value="INNER MEMBRANE TRANSPORT PERMEASE"/>
    <property type="match status" value="1"/>
</dbReference>
<dbReference type="PRINTS" id="PR00164">
    <property type="entry name" value="ABC2TRNSPORT"/>
</dbReference>
<feature type="transmembrane region" description="Helical" evidence="10">
    <location>
        <begin position="75"/>
        <end position="92"/>
    </location>
</feature>
<evidence type="ECO:0000256" key="7">
    <source>
        <dbReference type="ARBA" id="ARBA00022989"/>
    </source>
</evidence>
<proteinExistence type="inferred from homology"/>
<dbReference type="Pfam" id="PF01061">
    <property type="entry name" value="ABC2_membrane"/>
    <property type="match status" value="1"/>
</dbReference>
<feature type="transmembrane region" description="Helical" evidence="10">
    <location>
        <begin position="240"/>
        <end position="257"/>
    </location>
</feature>
<dbReference type="InterPro" id="IPR013525">
    <property type="entry name" value="ABC2_TM"/>
</dbReference>
<dbReference type="PANTHER" id="PTHR30413:SF10">
    <property type="entry name" value="CAPSULE POLYSACCHARIDE EXPORT INNER-MEMBRANE PROTEIN CTRC"/>
    <property type="match status" value="1"/>
</dbReference>
<evidence type="ECO:0000256" key="10">
    <source>
        <dbReference type="SAM" id="Phobius"/>
    </source>
</evidence>
<comment type="subcellular location">
    <subcellularLocation>
        <location evidence="1">Cell membrane</location>
        <topology evidence="1">Multi-pass membrane protein</topology>
    </subcellularLocation>
</comment>
<keyword evidence="5" id="KW-0762">Sugar transport</keyword>
<keyword evidence="8" id="KW-0625">Polysaccharide transport</keyword>
<evidence type="ECO:0000256" key="2">
    <source>
        <dbReference type="ARBA" id="ARBA00007783"/>
    </source>
</evidence>
<organism evidence="12 13">
    <name type="scientific">Methylobacterium symbioticum</name>
    <dbReference type="NCBI Taxonomy" id="2584084"/>
    <lineage>
        <taxon>Bacteria</taxon>
        <taxon>Pseudomonadati</taxon>
        <taxon>Pseudomonadota</taxon>
        <taxon>Alphaproteobacteria</taxon>
        <taxon>Hyphomicrobiales</taxon>
        <taxon>Methylobacteriaceae</taxon>
        <taxon>Methylobacterium</taxon>
    </lineage>
</organism>
<feature type="transmembrane region" description="Helical" evidence="10">
    <location>
        <begin position="152"/>
        <end position="179"/>
    </location>
</feature>
<keyword evidence="4" id="KW-1003">Cell membrane</keyword>
<evidence type="ECO:0000259" key="11">
    <source>
        <dbReference type="Pfam" id="PF01061"/>
    </source>
</evidence>
<feature type="transmembrane region" description="Helical" evidence="10">
    <location>
        <begin position="186"/>
        <end position="206"/>
    </location>
</feature>
<dbReference type="GO" id="GO:0140359">
    <property type="term" value="F:ABC-type transporter activity"/>
    <property type="evidence" value="ECO:0007669"/>
    <property type="project" value="InterPro"/>
</dbReference>
<evidence type="ECO:0000256" key="1">
    <source>
        <dbReference type="ARBA" id="ARBA00004651"/>
    </source>
</evidence>
<protein>
    <submittedName>
        <fullName evidence="12">Polysialic acid transport protein KpsM</fullName>
    </submittedName>
</protein>